<dbReference type="EMBL" id="JBHHMI010000006">
    <property type="protein sequence ID" value="MFB5267082.1"/>
    <property type="molecule type" value="Genomic_DNA"/>
</dbReference>
<dbReference type="Proteomes" id="UP001580346">
    <property type="component" value="Unassembled WGS sequence"/>
</dbReference>
<evidence type="ECO:0000313" key="4">
    <source>
        <dbReference type="Proteomes" id="UP001580346"/>
    </source>
</evidence>
<feature type="transmembrane region" description="Helical" evidence="2">
    <location>
        <begin position="237"/>
        <end position="260"/>
    </location>
</feature>
<name>A0ABV5ASA5_9BACL</name>
<evidence type="ECO:0000256" key="2">
    <source>
        <dbReference type="SAM" id="Phobius"/>
    </source>
</evidence>
<keyword evidence="2" id="KW-0472">Membrane</keyword>
<feature type="compositionally biased region" description="Low complexity" evidence="1">
    <location>
        <begin position="61"/>
        <end position="73"/>
    </location>
</feature>
<dbReference type="RefSeq" id="WP_375355042.1">
    <property type="nucleotide sequence ID" value="NZ_JBHHMI010000006.1"/>
</dbReference>
<keyword evidence="4" id="KW-1185">Reference proteome</keyword>
<evidence type="ECO:0008006" key="5">
    <source>
        <dbReference type="Google" id="ProtNLM"/>
    </source>
</evidence>
<feature type="transmembrane region" description="Helical" evidence="2">
    <location>
        <begin position="272"/>
        <end position="294"/>
    </location>
</feature>
<reference evidence="3 4" key="1">
    <citation type="submission" date="2024-09" db="EMBL/GenBank/DDBJ databases">
        <title>Paenibacillus zeirhizospherea sp. nov., isolated from surface of the maize (Zea mays) roots in a horticulture field, Hungary.</title>
        <authorList>
            <person name="Marton D."/>
            <person name="Farkas M."/>
            <person name="Bedics A."/>
            <person name="Toth E."/>
            <person name="Tancsics A."/>
            <person name="Boka K."/>
            <person name="Maroti G."/>
            <person name="Kriszt B."/>
            <person name="Cserhati M."/>
        </authorList>
    </citation>
    <scope>NUCLEOTIDE SEQUENCE [LARGE SCALE GENOMIC DNA]</scope>
    <source>
        <strain evidence="3 4">KCTC 33519</strain>
    </source>
</reference>
<keyword evidence="2" id="KW-0812">Transmembrane</keyword>
<evidence type="ECO:0000256" key="1">
    <source>
        <dbReference type="SAM" id="MobiDB-lite"/>
    </source>
</evidence>
<accession>A0ABV5ASA5</accession>
<comment type="caution">
    <text evidence="3">The sequence shown here is derived from an EMBL/GenBank/DDBJ whole genome shotgun (WGS) entry which is preliminary data.</text>
</comment>
<feature type="transmembrane region" description="Helical" evidence="2">
    <location>
        <begin position="327"/>
        <end position="350"/>
    </location>
</feature>
<protein>
    <recommendedName>
        <fullName evidence="5">Phage tail tape measure protein</fullName>
    </recommendedName>
</protein>
<feature type="transmembrane region" description="Helical" evidence="2">
    <location>
        <begin position="300"/>
        <end position="320"/>
    </location>
</feature>
<feature type="region of interest" description="Disordered" evidence="1">
    <location>
        <begin position="61"/>
        <end position="95"/>
    </location>
</feature>
<evidence type="ECO:0000313" key="3">
    <source>
        <dbReference type="EMBL" id="MFB5267082.1"/>
    </source>
</evidence>
<keyword evidence="2" id="KW-1133">Transmembrane helix</keyword>
<sequence>MADETFVVPYTGGEEWSSANEELEKLFRNMQRFYDFLYQQKTVSFMDGFIKGHAEATRAAQAAKQAQEQLNQATQDAAKSQEELNENMDQGTKQAGRLSRIIDSMEDFIPGLPNTIANIGLGALATTMMGDNNTQSAPSEAANSETGAAAEAKKSFLTSAVDSLKSVDIGGIFSQIQSLGEKMISGAATEADKQKWEDIGNKINSSLAKAGEGAMQSLRPVMDMLITALDTGQFDTLLGALGGTFLFIAEAIGWVVTGLLNLNSFVQQHWDLVAPILAAIAGVYLVAVIIQLYAMAAAWLAANWPILLIVAAIALVIMILQKLGVSGATIVGVIVGAFFALGATIMNLAANVWNTFASLAEFLVNLFIDPIYAVKKLLYDFVQNFLASIYTVFRGIEDFLGVFMVSVNKGINVVIEAINKVLPAINKIFGTNFGSIKLLDENNVHAVSDKIQDIINSYEKPTSDKGTIGIDRMSYQNPTEAGMNGFNLASNGFNKGLGYMKGFSTSGMNDKTVKAEKAISAAKLPTTSPLGANMIPNVGHVGSVGKVENQVDISSEDLKMMRELAEMNAIQNFVSLTPTVQVTTGDINSGADLNSIITGISTMLQEEFVSTAEGVYT</sequence>
<gene>
    <name evidence="3" type="ORF">ACE41H_09825</name>
</gene>
<proteinExistence type="predicted"/>
<organism evidence="3 4">
    <name type="scientific">Paenibacillus enshidis</name>
    <dbReference type="NCBI Taxonomy" id="1458439"/>
    <lineage>
        <taxon>Bacteria</taxon>
        <taxon>Bacillati</taxon>
        <taxon>Bacillota</taxon>
        <taxon>Bacilli</taxon>
        <taxon>Bacillales</taxon>
        <taxon>Paenibacillaceae</taxon>
        <taxon>Paenibacillus</taxon>
    </lineage>
</organism>